<evidence type="ECO:0000313" key="7">
    <source>
        <dbReference type="Proteomes" id="UP000823912"/>
    </source>
</evidence>
<dbReference type="InterPro" id="IPR015424">
    <property type="entry name" value="PyrdxlP-dep_Trfase"/>
</dbReference>
<comment type="subcellular location">
    <subcellularLocation>
        <location evidence="5">Cytoplasm</location>
    </subcellularLocation>
</comment>
<dbReference type="PROSITE" id="PS00600">
    <property type="entry name" value="AA_TRANSFER_CLASS_3"/>
    <property type="match status" value="1"/>
</dbReference>
<dbReference type="GO" id="GO:0042802">
    <property type="term" value="F:identical protein binding"/>
    <property type="evidence" value="ECO:0007669"/>
    <property type="project" value="TreeGrafter"/>
</dbReference>
<dbReference type="PANTHER" id="PTHR11986">
    <property type="entry name" value="AMINOTRANSFERASE CLASS III"/>
    <property type="match status" value="1"/>
</dbReference>
<sequence length="404" mass="44504">MSEKEAYIEEAEKYLFHVYNRFPVVFERGEGVRLYDTDGKEYLDFGSGIGVMALGYGDEEYKQILKDQIDRILHTSNLFYHPPLVAAAKAMVKVSGMDRVFFTNSGAEAVEGALKTAKKYAYLRDGVSGHEIIAMGHSFHGRTVGSLSVTGSEHYREPFLPLMDGVRFAEFNNIDSVKEQLSDQTCAIILEPVQGEGGLYPAEESFLKEIRKICDERDILLIFDEIQCGMGRTGSMFAFQKFGVRPDILTCAKAMGAGVPVGAFLVTDRVAEASLVPGDHGTTYGGNPLVCAAVAGTVDIMEKRNIVGQVAERTPYFEQVLDSFVDRYDFVTARRGMGFMQGLVLTIPVGDVIKKALDQGLVLLSAGSDVLRMLPPLVITEADMDEMAKRLGRVFDEVAVNRNK</sequence>
<keyword evidence="5" id="KW-0055">Arginine biosynthesis</keyword>
<feature type="binding site" evidence="5">
    <location>
        <position position="282"/>
    </location>
    <ligand>
        <name>N(2)-acetyl-L-ornithine</name>
        <dbReference type="ChEBI" id="CHEBI:57805"/>
    </ligand>
</feature>
<evidence type="ECO:0000256" key="5">
    <source>
        <dbReference type="HAMAP-Rule" id="MF_01107"/>
    </source>
</evidence>
<feature type="modified residue" description="N6-(pyridoxal phosphate)lysine" evidence="5">
    <location>
        <position position="253"/>
    </location>
</feature>
<gene>
    <name evidence="5" type="primary">argD</name>
    <name evidence="6" type="ORF">IAA55_03205</name>
</gene>
<dbReference type="PANTHER" id="PTHR11986:SF79">
    <property type="entry name" value="ACETYLORNITHINE AMINOTRANSFERASE, MITOCHONDRIAL"/>
    <property type="match status" value="1"/>
</dbReference>
<keyword evidence="3 5" id="KW-0808">Transferase</keyword>
<protein>
    <recommendedName>
        <fullName evidence="5">Acetylornithine aminotransferase</fullName>
        <shortName evidence="5">ACOAT</shortName>
        <ecNumber evidence="5">2.6.1.11</ecNumber>
    </recommendedName>
</protein>
<dbReference type="CDD" id="cd00610">
    <property type="entry name" value="OAT_like"/>
    <property type="match status" value="1"/>
</dbReference>
<name>A0A9D1E8P0_9FIRM</name>
<evidence type="ECO:0000313" key="6">
    <source>
        <dbReference type="EMBL" id="HIR70272.1"/>
    </source>
</evidence>
<comment type="pathway">
    <text evidence="5">Amino-acid biosynthesis; L-arginine biosynthesis; N(2)-acetyl-L-ornithine from L-glutamate: step 4/4.</text>
</comment>
<dbReference type="NCBIfam" id="TIGR00707">
    <property type="entry name" value="argD"/>
    <property type="match status" value="1"/>
</dbReference>
<dbReference type="GO" id="GO:0003992">
    <property type="term" value="F:N2-acetyl-L-ornithine:2-oxoglutarate 5-aminotransferase activity"/>
    <property type="evidence" value="ECO:0007669"/>
    <property type="project" value="UniProtKB-UniRule"/>
</dbReference>
<dbReference type="Gene3D" id="3.90.1150.10">
    <property type="entry name" value="Aspartate Aminotransferase, domain 1"/>
    <property type="match status" value="1"/>
</dbReference>
<evidence type="ECO:0000256" key="2">
    <source>
        <dbReference type="ARBA" id="ARBA00022605"/>
    </source>
</evidence>
<dbReference type="EC" id="2.6.1.11" evidence="5"/>
<comment type="subunit">
    <text evidence="5">Homodimer.</text>
</comment>
<feature type="binding site" evidence="5">
    <location>
        <begin position="224"/>
        <end position="227"/>
    </location>
    <ligand>
        <name>pyridoxal 5'-phosphate</name>
        <dbReference type="ChEBI" id="CHEBI:597326"/>
    </ligand>
</feature>
<comment type="catalytic activity">
    <reaction evidence="5">
        <text>N(2)-acetyl-L-ornithine + 2-oxoglutarate = N-acetyl-L-glutamate 5-semialdehyde + L-glutamate</text>
        <dbReference type="Rhea" id="RHEA:18049"/>
        <dbReference type="ChEBI" id="CHEBI:16810"/>
        <dbReference type="ChEBI" id="CHEBI:29123"/>
        <dbReference type="ChEBI" id="CHEBI:29985"/>
        <dbReference type="ChEBI" id="CHEBI:57805"/>
        <dbReference type="EC" id="2.6.1.11"/>
    </reaction>
</comment>
<comment type="miscellaneous">
    <text evidence="5">May also have succinyldiaminopimelate aminotransferase activity, thus carrying out the corresponding step in lysine biosynthesis.</text>
</comment>
<feature type="binding site" evidence="5">
    <location>
        <position position="142"/>
    </location>
    <ligand>
        <name>N(2)-acetyl-L-ornithine</name>
        <dbReference type="ChEBI" id="CHEBI:57805"/>
    </ligand>
</feature>
<dbReference type="GO" id="GO:0006526">
    <property type="term" value="P:L-arginine biosynthetic process"/>
    <property type="evidence" value="ECO:0007669"/>
    <property type="project" value="UniProtKB-UniRule"/>
</dbReference>
<dbReference type="InterPro" id="IPR015422">
    <property type="entry name" value="PyrdxlP-dep_Trfase_small"/>
</dbReference>
<dbReference type="SUPFAM" id="SSF53383">
    <property type="entry name" value="PLP-dependent transferases"/>
    <property type="match status" value="1"/>
</dbReference>
<dbReference type="FunFam" id="3.40.640.10:FF:000004">
    <property type="entry name" value="Acetylornithine aminotransferase"/>
    <property type="match status" value="1"/>
</dbReference>
<evidence type="ECO:0000256" key="1">
    <source>
        <dbReference type="ARBA" id="ARBA00022576"/>
    </source>
</evidence>
<evidence type="ECO:0000256" key="3">
    <source>
        <dbReference type="ARBA" id="ARBA00022679"/>
    </source>
</evidence>
<feature type="binding site" evidence="5">
    <location>
        <begin position="106"/>
        <end position="107"/>
    </location>
    <ligand>
        <name>pyridoxal 5'-phosphate</name>
        <dbReference type="ChEBI" id="CHEBI:597326"/>
    </ligand>
</feature>
<keyword evidence="5" id="KW-0963">Cytoplasm</keyword>
<accession>A0A9D1E8P0</accession>
<dbReference type="EMBL" id="DVHM01000050">
    <property type="protein sequence ID" value="HIR70272.1"/>
    <property type="molecule type" value="Genomic_DNA"/>
</dbReference>
<dbReference type="Pfam" id="PF00202">
    <property type="entry name" value="Aminotran_3"/>
    <property type="match status" value="1"/>
</dbReference>
<feature type="binding site" evidence="5">
    <location>
        <position position="283"/>
    </location>
    <ligand>
        <name>pyridoxal 5'-phosphate</name>
        <dbReference type="ChEBI" id="CHEBI:597326"/>
    </ligand>
</feature>
<organism evidence="6 7">
    <name type="scientific">Candidatus Pullilachnospira gallistercoris</name>
    <dbReference type="NCBI Taxonomy" id="2840911"/>
    <lineage>
        <taxon>Bacteria</taxon>
        <taxon>Bacillati</taxon>
        <taxon>Bacillota</taxon>
        <taxon>Clostridia</taxon>
        <taxon>Lachnospirales</taxon>
        <taxon>Lachnospiraceae</taxon>
        <taxon>Lachnospiraceae incertae sedis</taxon>
        <taxon>Candidatus Pullilachnospira</taxon>
    </lineage>
</organism>
<proteinExistence type="inferred from homology"/>
<reference evidence="6" key="2">
    <citation type="journal article" date="2021" name="PeerJ">
        <title>Extensive microbial diversity within the chicken gut microbiome revealed by metagenomics and culture.</title>
        <authorList>
            <person name="Gilroy R."/>
            <person name="Ravi A."/>
            <person name="Getino M."/>
            <person name="Pursley I."/>
            <person name="Horton D.L."/>
            <person name="Alikhan N.F."/>
            <person name="Baker D."/>
            <person name="Gharbi K."/>
            <person name="Hall N."/>
            <person name="Watson M."/>
            <person name="Adriaenssens E.M."/>
            <person name="Foster-Nyarko E."/>
            <person name="Jarju S."/>
            <person name="Secka A."/>
            <person name="Antonio M."/>
            <person name="Oren A."/>
            <person name="Chaudhuri R.R."/>
            <person name="La Ragione R."/>
            <person name="Hildebrand F."/>
            <person name="Pallen M.J."/>
        </authorList>
    </citation>
    <scope>NUCLEOTIDE SEQUENCE</scope>
    <source>
        <strain evidence="6">ChiSjej5B23-6657</strain>
    </source>
</reference>
<dbReference type="InterPro" id="IPR015421">
    <property type="entry name" value="PyrdxlP-dep_Trfase_major"/>
</dbReference>
<comment type="similarity">
    <text evidence="5">Belongs to the class-III pyridoxal-phosphate-dependent aminotransferase family. ArgD subfamily.</text>
</comment>
<comment type="cofactor">
    <cofactor evidence="5">
        <name>pyridoxal 5'-phosphate</name>
        <dbReference type="ChEBI" id="CHEBI:597326"/>
    </cofactor>
    <text evidence="5">Binds 1 pyridoxal phosphate per subunit.</text>
</comment>
<comment type="caution">
    <text evidence="6">The sequence shown here is derived from an EMBL/GenBank/DDBJ whole genome shotgun (WGS) entry which is preliminary data.</text>
</comment>
<evidence type="ECO:0000256" key="4">
    <source>
        <dbReference type="ARBA" id="ARBA00022898"/>
    </source>
</evidence>
<dbReference type="GO" id="GO:0030170">
    <property type="term" value="F:pyridoxal phosphate binding"/>
    <property type="evidence" value="ECO:0007669"/>
    <property type="project" value="InterPro"/>
</dbReference>
<dbReference type="InterPro" id="IPR005814">
    <property type="entry name" value="Aminotrans_3"/>
</dbReference>
<dbReference type="GO" id="GO:0005737">
    <property type="term" value="C:cytoplasm"/>
    <property type="evidence" value="ECO:0007669"/>
    <property type="project" value="UniProtKB-SubCell"/>
</dbReference>
<dbReference type="InterPro" id="IPR050103">
    <property type="entry name" value="Class-III_PLP-dep_AT"/>
</dbReference>
<reference evidence="6" key="1">
    <citation type="submission" date="2020-10" db="EMBL/GenBank/DDBJ databases">
        <authorList>
            <person name="Gilroy R."/>
        </authorList>
    </citation>
    <scope>NUCLEOTIDE SEQUENCE</scope>
    <source>
        <strain evidence="6">ChiSjej5B23-6657</strain>
    </source>
</reference>
<dbReference type="Proteomes" id="UP000823912">
    <property type="component" value="Unassembled WGS sequence"/>
</dbReference>
<dbReference type="AlphaFoldDB" id="A0A9D1E8P0"/>
<keyword evidence="1 5" id="KW-0032">Aminotransferase</keyword>
<dbReference type="Gene3D" id="3.40.640.10">
    <property type="entry name" value="Type I PLP-dependent aspartate aminotransferase-like (Major domain)"/>
    <property type="match status" value="1"/>
</dbReference>
<keyword evidence="4 5" id="KW-0663">Pyridoxal phosphate</keyword>
<dbReference type="PIRSF" id="PIRSF000521">
    <property type="entry name" value="Transaminase_4ab_Lys_Orn"/>
    <property type="match status" value="1"/>
</dbReference>
<dbReference type="HAMAP" id="MF_01107">
    <property type="entry name" value="ArgD_aminotrans_3"/>
    <property type="match status" value="1"/>
</dbReference>
<keyword evidence="2 5" id="KW-0028">Amino-acid biosynthesis</keyword>
<feature type="binding site" evidence="5">
    <location>
        <position position="139"/>
    </location>
    <ligand>
        <name>pyridoxal 5'-phosphate</name>
        <dbReference type="ChEBI" id="CHEBI:597326"/>
    </ligand>
</feature>
<dbReference type="NCBIfam" id="NF002325">
    <property type="entry name" value="PRK01278.1"/>
    <property type="match status" value="1"/>
</dbReference>
<dbReference type="InterPro" id="IPR004636">
    <property type="entry name" value="AcOrn/SuccOrn_fam"/>
</dbReference>
<dbReference type="InterPro" id="IPR049704">
    <property type="entry name" value="Aminotrans_3_PPA_site"/>
</dbReference>